<feature type="compositionally biased region" description="Polar residues" evidence="4">
    <location>
        <begin position="487"/>
        <end position="496"/>
    </location>
</feature>
<dbReference type="EMBL" id="VDCV01000017">
    <property type="protein sequence ID" value="KAB5516357.1"/>
    <property type="molecule type" value="Genomic_DNA"/>
</dbReference>
<dbReference type="Pfam" id="PF13178">
    <property type="entry name" value="DUF4005"/>
    <property type="match status" value="1"/>
</dbReference>
<dbReference type="GO" id="GO:0005516">
    <property type="term" value="F:calmodulin binding"/>
    <property type="evidence" value="ECO:0007669"/>
    <property type="project" value="UniProtKB-KW"/>
</dbReference>
<evidence type="ECO:0000256" key="3">
    <source>
        <dbReference type="ARBA" id="ARBA00024378"/>
    </source>
</evidence>
<dbReference type="PANTHER" id="PTHR32295">
    <property type="entry name" value="IQ-DOMAIN 5-RELATED"/>
    <property type="match status" value="1"/>
</dbReference>
<accession>A0A5N5JMS9</accession>
<dbReference type="PROSITE" id="PS50096">
    <property type="entry name" value="IQ"/>
    <property type="match status" value="2"/>
</dbReference>
<evidence type="ECO:0000313" key="6">
    <source>
        <dbReference type="EMBL" id="KAB5516357.1"/>
    </source>
</evidence>
<dbReference type="Proteomes" id="UP000326939">
    <property type="component" value="Chromosome 17"/>
</dbReference>
<evidence type="ECO:0000256" key="1">
    <source>
        <dbReference type="ARBA" id="ARBA00022860"/>
    </source>
</evidence>
<dbReference type="Gene3D" id="1.20.5.190">
    <property type="match status" value="1"/>
</dbReference>
<protein>
    <recommendedName>
        <fullName evidence="5">DUF4005 domain-containing protein</fullName>
    </recommendedName>
</protein>
<dbReference type="AlphaFoldDB" id="A0A5N5JMS9"/>
<evidence type="ECO:0000256" key="4">
    <source>
        <dbReference type="SAM" id="MobiDB-lite"/>
    </source>
</evidence>
<name>A0A5N5JMS9_9ROSI</name>
<keyword evidence="7" id="KW-1185">Reference proteome</keyword>
<feature type="compositionally biased region" description="Polar residues" evidence="4">
    <location>
        <begin position="339"/>
        <end position="349"/>
    </location>
</feature>
<reference evidence="7" key="1">
    <citation type="journal article" date="2019" name="Gigascience">
        <title>De novo genome assembly of the endangered Acer yangbiense, a plant species with extremely small populations endemic to Yunnan Province, China.</title>
        <authorList>
            <person name="Yang J."/>
            <person name="Wariss H.M."/>
            <person name="Tao L."/>
            <person name="Zhang R."/>
            <person name="Yun Q."/>
            <person name="Hollingsworth P."/>
            <person name="Dao Z."/>
            <person name="Luo G."/>
            <person name="Guo H."/>
            <person name="Ma Y."/>
            <person name="Sun W."/>
        </authorList>
    </citation>
    <scope>NUCLEOTIDE SEQUENCE [LARGE SCALE GENOMIC DNA]</scope>
    <source>
        <strain evidence="7">cv. br00</strain>
    </source>
</reference>
<feature type="compositionally biased region" description="Basic residues" evidence="4">
    <location>
        <begin position="296"/>
        <end position="308"/>
    </location>
</feature>
<dbReference type="InterPro" id="IPR000048">
    <property type="entry name" value="IQ_motif_EF-hand-BS"/>
</dbReference>
<dbReference type="InterPro" id="IPR025064">
    <property type="entry name" value="DUF4005"/>
</dbReference>
<evidence type="ECO:0000259" key="5">
    <source>
        <dbReference type="Pfam" id="PF13178"/>
    </source>
</evidence>
<feature type="domain" description="DUF4005" evidence="5">
    <location>
        <begin position="476"/>
        <end position="547"/>
    </location>
</feature>
<dbReference type="SMART" id="SM00015">
    <property type="entry name" value="IQ"/>
    <property type="match status" value="2"/>
</dbReference>
<dbReference type="Pfam" id="PF00612">
    <property type="entry name" value="IQ"/>
    <property type="match status" value="2"/>
</dbReference>
<gene>
    <name evidence="6" type="ORF">DKX38_027005</name>
</gene>
<comment type="caution">
    <text evidence="6">The sequence shown here is derived from an EMBL/GenBank/DDBJ whole genome shotgun (WGS) entry which is preliminary data.</text>
</comment>
<comment type="subunit">
    <text evidence="3">Binds to multiple calmodulin (CaM) in the presence of Ca(2+) and CaM-like proteins.</text>
</comment>
<dbReference type="PANTHER" id="PTHR32295:SF279">
    <property type="entry name" value="PROTEIN IQ-DOMAIN 31-LIKE"/>
    <property type="match status" value="1"/>
</dbReference>
<comment type="similarity">
    <text evidence="2">Belongs to the IQD family.</text>
</comment>
<dbReference type="CDD" id="cd23767">
    <property type="entry name" value="IQCD"/>
    <property type="match status" value="1"/>
</dbReference>
<sequence>MGKSAGNWIKTVIFRKKSYKSSISKVILINIYEACNGFEQNWFTIGLSALYCNVFLQFICSGNNSKLPTDSQKQALIFQSTFSMKRAGVKEAFAISKGSTADLTLCPPVISDPLSHVSDKNDTEETMGLDSPHTSEVIGQEQAATKVQAAFRGYLARRSFHVLKGIIRLQALIRGHLVRRQAVATLRCLQGIVKLQALIRGRGVRVLGNGQEVPGRFLDAKQVDPFDLDSAARPKKLYRNPFICKLLASSSTEMPLNLHYDLVEQNSAWNWLERWSKFLFQESFPQKKRVLDSRSSTKHKDGRQKRGVWRIPAVNSDNNPLRSVAEFGKPKNNMRKPLSHQTESAQENPPSELERVRKNLRKISASSPGAPDGTETVTEKPKLSPRKLIGSPTRDDLMNITDNSSKKTSDTMVSMTKDLEKVEAETSPEPLTTKEMVNLQNEKLPNAQFYHLESSADNTHVVVEDINSNEECSKDNKTTRKRRSSTKQEYQENVSQNTTAVPSYMAATESAKAKLRGQGSSKIVQDEAGNLLIRRNSLPESNDGELKFVPPQTQRIVHTNSKGRSRVDRLLLSTKDGNGKNLFAGEIYLSFFLHIHRTQQLPSSDISFVPSN</sequence>
<organism evidence="6 7">
    <name type="scientific">Salix brachista</name>
    <dbReference type="NCBI Taxonomy" id="2182728"/>
    <lineage>
        <taxon>Eukaryota</taxon>
        <taxon>Viridiplantae</taxon>
        <taxon>Streptophyta</taxon>
        <taxon>Embryophyta</taxon>
        <taxon>Tracheophyta</taxon>
        <taxon>Spermatophyta</taxon>
        <taxon>Magnoliopsida</taxon>
        <taxon>eudicotyledons</taxon>
        <taxon>Gunneridae</taxon>
        <taxon>Pentapetalae</taxon>
        <taxon>rosids</taxon>
        <taxon>fabids</taxon>
        <taxon>Malpighiales</taxon>
        <taxon>Salicaceae</taxon>
        <taxon>Saliceae</taxon>
        <taxon>Salix</taxon>
    </lineage>
</organism>
<evidence type="ECO:0000256" key="2">
    <source>
        <dbReference type="ARBA" id="ARBA00024341"/>
    </source>
</evidence>
<feature type="region of interest" description="Disordered" evidence="4">
    <location>
        <begin position="471"/>
        <end position="496"/>
    </location>
</feature>
<feature type="region of interest" description="Disordered" evidence="4">
    <location>
        <begin position="289"/>
        <end position="411"/>
    </location>
</feature>
<keyword evidence="1" id="KW-0112">Calmodulin-binding</keyword>
<evidence type="ECO:0000313" key="7">
    <source>
        <dbReference type="Proteomes" id="UP000326939"/>
    </source>
</evidence>
<proteinExistence type="inferred from homology"/>